<evidence type="ECO:0000313" key="7">
    <source>
        <dbReference type="Proteomes" id="UP000617340"/>
    </source>
</evidence>
<dbReference type="InterPro" id="IPR018247">
    <property type="entry name" value="EF_Hand_1_Ca_BS"/>
</dbReference>
<feature type="compositionally biased region" description="Polar residues" evidence="4">
    <location>
        <begin position="472"/>
        <end position="490"/>
    </location>
</feature>
<dbReference type="PROSITE" id="PS00018">
    <property type="entry name" value="EF_HAND_1"/>
    <property type="match status" value="1"/>
</dbReference>
<feature type="region of interest" description="Disordered" evidence="4">
    <location>
        <begin position="761"/>
        <end position="795"/>
    </location>
</feature>
<dbReference type="GO" id="GO:0000159">
    <property type="term" value="C:protein phosphatase type 2A complex"/>
    <property type="evidence" value="ECO:0007669"/>
    <property type="project" value="TreeGrafter"/>
</dbReference>
<feature type="compositionally biased region" description="Basic and acidic residues" evidence="4">
    <location>
        <begin position="1350"/>
        <end position="1359"/>
    </location>
</feature>
<evidence type="ECO:0000313" key="6">
    <source>
        <dbReference type="EMBL" id="KAF7410448.1"/>
    </source>
</evidence>
<feature type="region of interest" description="Disordered" evidence="4">
    <location>
        <begin position="1331"/>
        <end position="1370"/>
    </location>
</feature>
<dbReference type="Gene3D" id="1.10.238.230">
    <property type="match status" value="1"/>
</dbReference>
<protein>
    <recommendedName>
        <fullName evidence="5">EF-hand domain-containing protein</fullName>
    </recommendedName>
</protein>
<dbReference type="EMBL" id="JACSDZ010000003">
    <property type="protein sequence ID" value="KAF7410448.1"/>
    <property type="molecule type" value="Genomic_DNA"/>
</dbReference>
<dbReference type="CDD" id="cd21504">
    <property type="entry name" value="PPP2R3A_B-like"/>
    <property type="match status" value="1"/>
</dbReference>
<comment type="function">
    <text evidence="3">The B regulatory subunit might modulate substrate selectivity and catalytic activity, and might also direct the localization of the catalytic enzyme to a particular subcellular compartment.</text>
</comment>
<feature type="region of interest" description="Disordered" evidence="4">
    <location>
        <begin position="1293"/>
        <end position="1316"/>
    </location>
</feature>
<sequence>MPESATASPIATETATARHHRHHRHRHHHRPGSRHLPIPIETIERRVFATRRDLFVPATVDPRPSRAVHCPDLNACLINESRIGLDEVDCRAVHFGYAIPVNVVPIKESPDLVELVLDHSSELSTRTTSFLLNHHPQLREQQRHHHYQQQQQEEDQEERVQEQHYLDYQVEEEFFRMAATAKHDLRRKFPTETSSSGDEDIAAIAKQISDHAEAIYQTWKSRGLEPTEILNCHSNATAADKFGSALTPTASPASASGKTIETLNASSPNSAVDILAQTPNLDNGNLEKLVNNFVVEDKARIAASSQRSPSKTLPSSIQFALQKFERNSTQQQHQQTSPLKGNGSIGSSNVTKQTNKQTNSSLHSPTSSFPNKPSQIVKPQVSTKVPSAHHQEVFLETIETTFPADLTPSKIVQQKRPASTVISSSMNSNLNSDGASSNPGLTTWPLKNKLSDGKRSNDNSPTSGRTTPTSPQDSKITSIVKDSSKSSVRGRSNRLVSDDAFLDEVAREEERLINALKTGSVITEEPPERTGSSIFQLAARQKPAIKKEKPKVEPVKPIIIGHNHEGMTLVPTSAALVNNVTSSVHAGNNTEGPSKSLSKDELSNMSVVDYAKVRYRAAQQNSPGQQRLEEQKSVGNVGTTYNATEQLVSSARSKFEPELRKDNNKEGNVKDDRDPITSRWGPRINSPRPRLEQVPHPELTTQQKQHIRAAAATGTGNNPVRPFLTRGSVAERVLIFEKCPSELLLDKRGPRPAGIATWRTGHEVQSKVQSSNLDRTLTRDNLPRKNPTRKKEQSTHYKDLTVNAVAFMSKIRLTGPLKARAKCNKLSPDEFSQKDSNFVCKRLTKYVRMKDGIEKIEISFENCFVIEKGKSYVKEKTQQKSLPPHTTLQRHVKANRNVHIPRFYFPGGKPTPLSQLEATISRITTAFQSLPGHRASRAQFHLITKACDLPLYWKVPLFLAANKDQTEHVEMNTFLEFWKELTSSHHDAASKFIRITTRGLRNNILPEDLIPLVQDVVETHPGLTFLKEAKEFHSRYVHTVIARIFYCVNRSWSGKISVAELRRSNLLAVIGVLEHEEDINQVTAYFSYEHFYVIYCKFWELDRDHDLFIDKMDLTRHNDNALSTRMIERIFSGAVTRGGVKSGGVIQQPEDKMSYTEFVWFLLSEEDKNHPTAIEYWFRCMDLDGDGYLSMFELEYFYEEQLHRMEGIGLETLPFEDCLCQMLDMIHPATPGKISLSDLKKCKMTSIFFDTFFNLEKYLDHEQRDPFASARDGHEMSDWDRFAAEEYELLVAEESGNDQKEQTSYDSTSEDTFSPNLDILVGEPVDVISQGTDVLSKTHNDNLSSSVVRDQSKNQHYDSGDSDDYADSDS</sequence>
<organism evidence="6 7">
    <name type="scientific">Vespula germanica</name>
    <name type="common">German yellow jacket</name>
    <name type="synonym">Paravespula germanica</name>
    <dbReference type="NCBI Taxonomy" id="30212"/>
    <lineage>
        <taxon>Eukaryota</taxon>
        <taxon>Metazoa</taxon>
        <taxon>Ecdysozoa</taxon>
        <taxon>Arthropoda</taxon>
        <taxon>Hexapoda</taxon>
        <taxon>Insecta</taxon>
        <taxon>Pterygota</taxon>
        <taxon>Neoptera</taxon>
        <taxon>Endopterygota</taxon>
        <taxon>Hymenoptera</taxon>
        <taxon>Apocrita</taxon>
        <taxon>Aculeata</taxon>
        <taxon>Vespoidea</taxon>
        <taxon>Vespidae</taxon>
        <taxon>Vespinae</taxon>
        <taxon>Vespula</taxon>
    </lineage>
</organism>
<feature type="region of interest" description="Disordered" evidence="4">
    <location>
        <begin position="651"/>
        <end position="695"/>
    </location>
</feature>
<feature type="region of interest" description="Disordered" evidence="4">
    <location>
        <begin position="409"/>
        <end position="491"/>
    </location>
</feature>
<evidence type="ECO:0000256" key="4">
    <source>
        <dbReference type="SAM" id="MobiDB-lite"/>
    </source>
</evidence>
<dbReference type="GO" id="GO:0019888">
    <property type="term" value="F:protein phosphatase regulator activity"/>
    <property type="evidence" value="ECO:0007669"/>
    <property type="project" value="TreeGrafter"/>
</dbReference>
<feature type="compositionally biased region" description="Polar residues" evidence="4">
    <location>
        <begin position="1331"/>
        <end position="1349"/>
    </location>
</feature>
<dbReference type="FunFam" id="1.10.238.220:FF:000001">
    <property type="entry name" value="Serine/threonine-protein phosphatase 2A regulatory subunit B'' subunit alpha"/>
    <property type="match status" value="1"/>
</dbReference>
<dbReference type="Proteomes" id="UP000617340">
    <property type="component" value="Unassembled WGS sequence"/>
</dbReference>
<dbReference type="SUPFAM" id="SSF47473">
    <property type="entry name" value="EF-hand"/>
    <property type="match status" value="2"/>
</dbReference>
<reference evidence="6" key="1">
    <citation type="journal article" date="2020" name="G3 (Bethesda)">
        <title>High-Quality Assemblies for Three Invasive Social Wasps from the &lt;i&gt;Vespula&lt;/i&gt; Genus.</title>
        <authorList>
            <person name="Harrop T.W.R."/>
            <person name="Guhlin J."/>
            <person name="McLaughlin G.M."/>
            <person name="Permina E."/>
            <person name="Stockwell P."/>
            <person name="Gilligan J."/>
            <person name="Le Lec M.F."/>
            <person name="Gruber M.A.M."/>
            <person name="Quinn O."/>
            <person name="Lovegrove M."/>
            <person name="Duncan E.J."/>
            <person name="Remnant E.J."/>
            <person name="Van Eeckhoven J."/>
            <person name="Graham B."/>
            <person name="Knapp R.A."/>
            <person name="Langford K.W."/>
            <person name="Kronenberg Z."/>
            <person name="Press M.O."/>
            <person name="Eacker S.M."/>
            <person name="Wilson-Rankin E.E."/>
            <person name="Purcell J."/>
            <person name="Lester P.J."/>
            <person name="Dearden P.K."/>
        </authorList>
    </citation>
    <scope>NUCLEOTIDE SEQUENCE</scope>
    <source>
        <strain evidence="6">Linc-1</strain>
    </source>
</reference>
<feature type="compositionally biased region" description="Low complexity" evidence="4">
    <location>
        <begin position="460"/>
        <end position="471"/>
    </location>
</feature>
<evidence type="ECO:0000256" key="1">
    <source>
        <dbReference type="ARBA" id="ARBA00022723"/>
    </source>
</evidence>
<accession>A0A834NK46</accession>
<evidence type="ECO:0000256" key="2">
    <source>
        <dbReference type="ARBA" id="ARBA00022837"/>
    </source>
</evidence>
<dbReference type="Pfam" id="PF21161">
    <property type="entry name" value="P2R3B_EF-hand"/>
    <property type="match status" value="1"/>
</dbReference>
<feature type="compositionally biased region" description="Polar residues" evidence="4">
    <location>
        <begin position="410"/>
        <end position="441"/>
    </location>
</feature>
<evidence type="ECO:0000256" key="3">
    <source>
        <dbReference type="ARBA" id="ARBA00093310"/>
    </source>
</evidence>
<feature type="compositionally biased region" description="Basic and acidic residues" evidence="4">
    <location>
        <begin position="776"/>
        <end position="795"/>
    </location>
</feature>
<gene>
    <name evidence="6" type="ORF">HZH68_004829</name>
</gene>
<feature type="compositionally biased region" description="Polar residues" evidence="4">
    <location>
        <begin position="1"/>
        <end position="15"/>
    </location>
</feature>
<feature type="region of interest" description="Disordered" evidence="4">
    <location>
        <begin position="325"/>
        <end position="384"/>
    </location>
</feature>
<feature type="domain" description="EF-hand" evidence="5">
    <location>
        <begin position="1169"/>
        <end position="1204"/>
    </location>
</feature>
<dbReference type="PANTHER" id="PTHR14095">
    <property type="entry name" value="PHOSPHATASE 2A REGULATORY SUBUNIT-RELATED"/>
    <property type="match status" value="1"/>
</dbReference>
<feature type="region of interest" description="Disordered" evidence="4">
    <location>
        <begin position="1"/>
        <end position="35"/>
    </location>
</feature>
<dbReference type="InterPro" id="IPR041534">
    <property type="entry name" value="EF-hand_13"/>
</dbReference>
<dbReference type="InterPro" id="IPR048855">
    <property type="entry name" value="P2R3A_B_D_EF-hand"/>
</dbReference>
<keyword evidence="2" id="KW-0106">Calcium</keyword>
<dbReference type="PANTHER" id="PTHR14095:SF0">
    <property type="entry name" value="MIP22305P"/>
    <property type="match status" value="1"/>
</dbReference>
<feature type="compositionally biased region" description="Polar residues" evidence="4">
    <location>
        <begin position="327"/>
        <end position="374"/>
    </location>
</feature>
<proteinExistence type="predicted"/>
<feature type="compositionally biased region" description="Polar residues" evidence="4">
    <location>
        <begin position="766"/>
        <end position="775"/>
    </location>
</feature>
<dbReference type="Gene3D" id="1.10.238.220">
    <property type="match status" value="1"/>
</dbReference>
<dbReference type="Pfam" id="PF13499">
    <property type="entry name" value="EF-hand_7"/>
    <property type="match status" value="1"/>
</dbReference>
<dbReference type="Pfam" id="PF17958">
    <property type="entry name" value="EF-hand_13"/>
    <property type="match status" value="1"/>
</dbReference>
<comment type="caution">
    <text evidence="6">The sequence shown here is derived from an EMBL/GenBank/DDBJ whole genome shotgun (WGS) entry which is preliminary data.</text>
</comment>
<dbReference type="GO" id="GO:0005509">
    <property type="term" value="F:calcium ion binding"/>
    <property type="evidence" value="ECO:0007669"/>
    <property type="project" value="InterPro"/>
</dbReference>
<feature type="compositionally biased region" description="Basic residues" evidence="4">
    <location>
        <begin position="17"/>
        <end position="33"/>
    </location>
</feature>
<dbReference type="FunFam" id="1.10.238.230:FF:000001">
    <property type="entry name" value="Serine/threonine-protein phosphatase 2A regulatory subunit B'' subunit beta"/>
    <property type="match status" value="1"/>
</dbReference>
<evidence type="ECO:0000259" key="5">
    <source>
        <dbReference type="PROSITE" id="PS50222"/>
    </source>
</evidence>
<keyword evidence="7" id="KW-1185">Reference proteome</keyword>
<dbReference type="InterPro" id="IPR002048">
    <property type="entry name" value="EF_hand_dom"/>
</dbReference>
<feature type="compositionally biased region" description="Basic and acidic residues" evidence="4">
    <location>
        <begin position="653"/>
        <end position="676"/>
    </location>
</feature>
<dbReference type="Gene3D" id="1.10.238.10">
    <property type="entry name" value="EF-hand"/>
    <property type="match status" value="1"/>
</dbReference>
<dbReference type="FunFam" id="1.10.238.10:FF:000628">
    <property type="entry name" value="Serine/threonine-protein phosphatase 2A regulatory subunit B'' subunit beta"/>
    <property type="match status" value="1"/>
</dbReference>
<name>A0A834NK46_VESGE</name>
<feature type="region of interest" description="Disordered" evidence="4">
    <location>
        <begin position="139"/>
        <end position="160"/>
    </location>
</feature>
<feature type="compositionally biased region" description="Acidic residues" evidence="4">
    <location>
        <begin position="1360"/>
        <end position="1370"/>
    </location>
</feature>
<keyword evidence="1" id="KW-0479">Metal-binding</keyword>
<feature type="compositionally biased region" description="Polar residues" evidence="4">
    <location>
        <begin position="1304"/>
        <end position="1315"/>
    </location>
</feature>
<dbReference type="PROSITE" id="PS50222">
    <property type="entry name" value="EF_HAND_2"/>
    <property type="match status" value="1"/>
</dbReference>
<dbReference type="InterPro" id="IPR011992">
    <property type="entry name" value="EF-hand-dom_pair"/>
</dbReference>